<dbReference type="GO" id="GO:0046872">
    <property type="term" value="F:metal ion binding"/>
    <property type="evidence" value="ECO:0007669"/>
    <property type="project" value="UniProtKB-KW"/>
</dbReference>
<dbReference type="GO" id="GO:0003824">
    <property type="term" value="F:catalytic activity"/>
    <property type="evidence" value="ECO:0007669"/>
    <property type="project" value="InterPro"/>
</dbReference>
<keyword evidence="2" id="KW-0004">4Fe-4S</keyword>
<dbReference type="SFLD" id="SFLDG01082">
    <property type="entry name" value="B12-binding_domain_containing"/>
    <property type="match status" value="1"/>
</dbReference>
<sequence>MKAVTVPFFISHQGCPHACVFCDQRVISGSSGSLPSRQQISDTIDSWRSSAAGRPLDVAFFGGSFSALPEQVQDELLAPVQSFLESGVVRSVRVSTRPDCLDDATVRRLAGQGVSVIEIGVQSMDDDVLALSGRGHDAAASEAALRCIKEQGLAAGAQLMPGLPGDTPAAAFRSLERVIAAGADFVRFYPVVVLAGTPLARSYQAGEYRPLDLEQGIALCKQLLHRAMRGGIDVIRIGLQAGDGLNSATVLAGCWHPALGQLVRSELYFDLVRQIAAAVPDDAPFSVTCHPSRVSDVIGQKRRNLARLRPSGISVRVVPDDALLLEEVVVEYLGHCFKGNIITDLNYNISEV</sequence>
<dbReference type="OrthoDB" id="9815044at2"/>
<dbReference type="PANTHER" id="PTHR11135">
    <property type="entry name" value="HISTONE ACETYLTRANSFERASE-RELATED"/>
    <property type="match status" value="1"/>
</dbReference>
<dbReference type="CDD" id="cd01335">
    <property type="entry name" value="Radical_SAM"/>
    <property type="match status" value="1"/>
</dbReference>
<keyword evidence="9" id="KW-1185">Reference proteome</keyword>
<dbReference type="InterPro" id="IPR058240">
    <property type="entry name" value="rSAM_sf"/>
</dbReference>
<gene>
    <name evidence="8" type="ORF">ET418_00690</name>
</gene>
<dbReference type="SFLD" id="SFLDS00029">
    <property type="entry name" value="Radical_SAM"/>
    <property type="match status" value="1"/>
</dbReference>
<evidence type="ECO:0000313" key="8">
    <source>
        <dbReference type="EMBL" id="KAA0895070.1"/>
    </source>
</evidence>
<evidence type="ECO:0000259" key="7">
    <source>
        <dbReference type="PROSITE" id="PS51918"/>
    </source>
</evidence>
<dbReference type="PROSITE" id="PS51918">
    <property type="entry name" value="RADICAL_SAM"/>
    <property type="match status" value="1"/>
</dbReference>
<dbReference type="GO" id="GO:0002926">
    <property type="term" value="P:tRNA wobble base 5-methoxycarbonylmethyl-2-thiouridinylation"/>
    <property type="evidence" value="ECO:0007669"/>
    <property type="project" value="TreeGrafter"/>
</dbReference>
<evidence type="ECO:0000256" key="6">
    <source>
        <dbReference type="ARBA" id="ARBA00023014"/>
    </source>
</evidence>
<keyword evidence="5" id="KW-0408">Iron</keyword>
<comment type="caution">
    <text evidence="8">The sequence shown here is derived from an EMBL/GenBank/DDBJ whole genome shotgun (WGS) entry which is preliminary data.</text>
</comment>
<proteinExistence type="predicted"/>
<dbReference type="InterPro" id="IPR039661">
    <property type="entry name" value="ELP3"/>
</dbReference>
<protein>
    <submittedName>
        <fullName evidence="8">Radical SAM protein</fullName>
    </submittedName>
</protein>
<dbReference type="SUPFAM" id="SSF102114">
    <property type="entry name" value="Radical SAM enzymes"/>
    <property type="match status" value="1"/>
</dbReference>
<feature type="domain" description="Radical SAM core" evidence="7">
    <location>
        <begin position="1"/>
        <end position="236"/>
    </location>
</feature>
<keyword evidence="4" id="KW-0479">Metal-binding</keyword>
<name>A0A5A9XQI2_9BACT</name>
<evidence type="ECO:0000256" key="1">
    <source>
        <dbReference type="ARBA" id="ARBA00001966"/>
    </source>
</evidence>
<dbReference type="AlphaFoldDB" id="A0A5A9XQI2"/>
<dbReference type="Proteomes" id="UP000324298">
    <property type="component" value="Unassembled WGS sequence"/>
</dbReference>
<dbReference type="Gene3D" id="3.80.30.20">
    <property type="entry name" value="tm_1862 like domain"/>
    <property type="match status" value="1"/>
</dbReference>
<accession>A0A5A9XQI2</accession>
<keyword evidence="3" id="KW-0949">S-adenosyl-L-methionine</keyword>
<evidence type="ECO:0000256" key="5">
    <source>
        <dbReference type="ARBA" id="ARBA00023004"/>
    </source>
</evidence>
<keyword evidence="6" id="KW-0411">Iron-sulfur</keyword>
<dbReference type="SFLD" id="SFLDG01086">
    <property type="entry name" value="elongater_protein-like"/>
    <property type="match status" value="1"/>
</dbReference>
<evidence type="ECO:0000256" key="3">
    <source>
        <dbReference type="ARBA" id="ARBA00022691"/>
    </source>
</evidence>
<dbReference type="InterPro" id="IPR032432">
    <property type="entry name" value="Radical_SAM_C"/>
</dbReference>
<dbReference type="RefSeq" id="WP_149305654.1">
    <property type="nucleotide sequence ID" value="NZ_SRSD01000001.1"/>
</dbReference>
<organism evidence="8 9">
    <name type="scientific">Oryzomonas rubra</name>
    <dbReference type="NCBI Taxonomy" id="2509454"/>
    <lineage>
        <taxon>Bacteria</taxon>
        <taxon>Pseudomonadati</taxon>
        <taxon>Thermodesulfobacteriota</taxon>
        <taxon>Desulfuromonadia</taxon>
        <taxon>Geobacterales</taxon>
        <taxon>Geobacteraceae</taxon>
        <taxon>Oryzomonas</taxon>
    </lineage>
</organism>
<dbReference type="GO" id="GO:0051539">
    <property type="term" value="F:4 iron, 4 sulfur cluster binding"/>
    <property type="evidence" value="ECO:0007669"/>
    <property type="project" value="UniProtKB-KW"/>
</dbReference>
<reference evidence="8 9" key="1">
    <citation type="submission" date="2019-04" db="EMBL/GenBank/DDBJ databases">
        <title>Geobacter ruber sp. nov., ferric-reducing bacteria isolated from paddy soil.</title>
        <authorList>
            <person name="Xu Z."/>
            <person name="Masuda Y."/>
            <person name="Itoh H."/>
            <person name="Senoo K."/>
        </authorList>
    </citation>
    <scope>NUCLEOTIDE SEQUENCE [LARGE SCALE GENOMIC DNA]</scope>
    <source>
        <strain evidence="8 9">Red88</strain>
    </source>
</reference>
<dbReference type="Pfam" id="PF16199">
    <property type="entry name" value="Radical_SAM_C"/>
    <property type="match status" value="1"/>
</dbReference>
<evidence type="ECO:0000313" key="9">
    <source>
        <dbReference type="Proteomes" id="UP000324298"/>
    </source>
</evidence>
<dbReference type="Pfam" id="PF04055">
    <property type="entry name" value="Radical_SAM"/>
    <property type="match status" value="1"/>
</dbReference>
<dbReference type="InterPro" id="IPR006638">
    <property type="entry name" value="Elp3/MiaA/NifB-like_rSAM"/>
</dbReference>
<evidence type="ECO:0000256" key="2">
    <source>
        <dbReference type="ARBA" id="ARBA00022485"/>
    </source>
</evidence>
<dbReference type="InterPro" id="IPR023404">
    <property type="entry name" value="rSAM_horseshoe"/>
</dbReference>
<dbReference type="InterPro" id="IPR007197">
    <property type="entry name" value="rSAM"/>
</dbReference>
<comment type="cofactor">
    <cofactor evidence="1">
        <name>[4Fe-4S] cluster</name>
        <dbReference type="ChEBI" id="CHEBI:49883"/>
    </cofactor>
</comment>
<evidence type="ECO:0000256" key="4">
    <source>
        <dbReference type="ARBA" id="ARBA00022723"/>
    </source>
</evidence>
<dbReference type="GO" id="GO:0005737">
    <property type="term" value="C:cytoplasm"/>
    <property type="evidence" value="ECO:0007669"/>
    <property type="project" value="TreeGrafter"/>
</dbReference>
<dbReference type="PANTHER" id="PTHR11135:SF0">
    <property type="entry name" value="ELONGATOR COMPLEX PROTEIN 3"/>
    <property type="match status" value="1"/>
</dbReference>
<dbReference type="SMART" id="SM00729">
    <property type="entry name" value="Elp3"/>
    <property type="match status" value="1"/>
</dbReference>
<dbReference type="EMBL" id="SRSD01000001">
    <property type="protein sequence ID" value="KAA0895070.1"/>
    <property type="molecule type" value="Genomic_DNA"/>
</dbReference>